<gene>
    <name evidence="7" type="ORF">UCREL1_4206</name>
</gene>
<dbReference type="HOGENOM" id="CLU_070374_0_0_1"/>
<feature type="compositionally biased region" description="Polar residues" evidence="5">
    <location>
        <begin position="210"/>
        <end position="220"/>
    </location>
</feature>
<dbReference type="OrthoDB" id="5390143at2759"/>
<evidence type="ECO:0000256" key="3">
    <source>
        <dbReference type="ARBA" id="ARBA00022989"/>
    </source>
</evidence>
<organism evidence="7 8">
    <name type="scientific">Eutypa lata (strain UCR-EL1)</name>
    <name type="common">Grapevine dieback disease fungus</name>
    <name type="synonym">Eutypa armeniacae</name>
    <dbReference type="NCBI Taxonomy" id="1287681"/>
    <lineage>
        <taxon>Eukaryota</taxon>
        <taxon>Fungi</taxon>
        <taxon>Dikarya</taxon>
        <taxon>Ascomycota</taxon>
        <taxon>Pezizomycotina</taxon>
        <taxon>Sordariomycetes</taxon>
        <taxon>Xylariomycetidae</taxon>
        <taxon>Xylariales</taxon>
        <taxon>Diatrypaceae</taxon>
        <taxon>Eutypa</taxon>
    </lineage>
</organism>
<keyword evidence="3 6" id="KW-1133">Transmembrane helix</keyword>
<keyword evidence="8" id="KW-1185">Reference proteome</keyword>
<dbReference type="KEGG" id="ela:UCREL1_4206"/>
<evidence type="ECO:0000256" key="5">
    <source>
        <dbReference type="SAM" id="MobiDB-lite"/>
    </source>
</evidence>
<feature type="transmembrane region" description="Helical" evidence="6">
    <location>
        <begin position="144"/>
        <end position="168"/>
    </location>
</feature>
<feature type="region of interest" description="Disordered" evidence="5">
    <location>
        <begin position="1"/>
        <end position="23"/>
    </location>
</feature>
<keyword evidence="2 6" id="KW-0812">Transmembrane</keyword>
<feature type="compositionally biased region" description="Basic and acidic residues" evidence="5">
    <location>
        <begin position="198"/>
        <end position="208"/>
    </location>
</feature>
<evidence type="ECO:0000256" key="4">
    <source>
        <dbReference type="ARBA" id="ARBA00023136"/>
    </source>
</evidence>
<dbReference type="PANTHER" id="PTHR15549:SF26">
    <property type="entry name" value="AXIAL BUDDING PATTERN PROTEIN 2-RELATED"/>
    <property type="match status" value="1"/>
</dbReference>
<dbReference type="GO" id="GO:0016020">
    <property type="term" value="C:membrane"/>
    <property type="evidence" value="ECO:0007669"/>
    <property type="project" value="UniProtKB-SubCell"/>
</dbReference>
<proteinExistence type="predicted"/>
<dbReference type="InterPro" id="IPR051694">
    <property type="entry name" value="Immunoregulatory_rcpt-like"/>
</dbReference>
<protein>
    <submittedName>
        <fullName evidence="7">Uncharacterized protein</fullName>
    </submittedName>
</protein>
<keyword evidence="4 6" id="KW-0472">Membrane</keyword>
<comment type="subcellular location">
    <subcellularLocation>
        <location evidence="1">Membrane</location>
        <topology evidence="1">Single-pass membrane protein</topology>
    </subcellularLocation>
</comment>
<dbReference type="AlphaFoldDB" id="M7TPY8"/>
<evidence type="ECO:0000256" key="2">
    <source>
        <dbReference type="ARBA" id="ARBA00022692"/>
    </source>
</evidence>
<name>M7TPY8_EUTLA</name>
<evidence type="ECO:0000313" key="8">
    <source>
        <dbReference type="Proteomes" id="UP000012174"/>
    </source>
</evidence>
<evidence type="ECO:0000256" key="1">
    <source>
        <dbReference type="ARBA" id="ARBA00004167"/>
    </source>
</evidence>
<sequence>MLGAHAENAFFRPPGAGPTEDYRDNPVYRLGEYLDMQLGNGLRQWDATKGSFSWDISYDDFPSDHNASLSNVYFFLMNDAASGDILTTSHYFNVSDPASSTSTTTAPSSTSISSKATSTTSSVPVPTSSSEPTPTDQATLSTGAVAGIAVGATLGGLLVVGLIGFLVWKHRFKEVSTTEKDHSVQSDKITLSPAVRELHGVPRSELPTEPHSTQTPSELQ</sequence>
<reference evidence="8" key="1">
    <citation type="journal article" date="2013" name="Genome Announc.">
        <title>Draft genome sequence of the grapevine dieback fungus Eutypa lata UCR-EL1.</title>
        <authorList>
            <person name="Blanco-Ulate B."/>
            <person name="Rolshausen P.E."/>
            <person name="Cantu D."/>
        </authorList>
    </citation>
    <scope>NUCLEOTIDE SEQUENCE [LARGE SCALE GENOMIC DNA]</scope>
    <source>
        <strain evidence="8">UCR-EL1</strain>
    </source>
</reference>
<dbReference type="PANTHER" id="PTHR15549">
    <property type="entry name" value="PAIRED IMMUNOGLOBULIN-LIKE TYPE 2 RECEPTOR"/>
    <property type="match status" value="1"/>
</dbReference>
<dbReference type="eggNOG" id="ENOG502RM83">
    <property type="taxonomic scope" value="Eukaryota"/>
</dbReference>
<dbReference type="OMA" id="EANKFMM"/>
<evidence type="ECO:0000313" key="7">
    <source>
        <dbReference type="EMBL" id="EMR68765.1"/>
    </source>
</evidence>
<feature type="compositionally biased region" description="Low complexity" evidence="5">
    <location>
        <begin position="96"/>
        <end position="135"/>
    </location>
</feature>
<dbReference type="GO" id="GO:0071944">
    <property type="term" value="C:cell periphery"/>
    <property type="evidence" value="ECO:0007669"/>
    <property type="project" value="UniProtKB-ARBA"/>
</dbReference>
<feature type="region of interest" description="Disordered" evidence="5">
    <location>
        <begin position="96"/>
        <end position="138"/>
    </location>
</feature>
<dbReference type="STRING" id="1287681.M7TPY8"/>
<evidence type="ECO:0000256" key="6">
    <source>
        <dbReference type="SAM" id="Phobius"/>
    </source>
</evidence>
<dbReference type="Proteomes" id="UP000012174">
    <property type="component" value="Unassembled WGS sequence"/>
</dbReference>
<dbReference type="EMBL" id="KB706185">
    <property type="protein sequence ID" value="EMR68765.1"/>
    <property type="molecule type" value="Genomic_DNA"/>
</dbReference>
<feature type="region of interest" description="Disordered" evidence="5">
    <location>
        <begin position="198"/>
        <end position="220"/>
    </location>
</feature>
<accession>M7TPY8</accession>